<dbReference type="Pfam" id="PF02283">
    <property type="entry name" value="CobU"/>
    <property type="match status" value="1"/>
</dbReference>
<reference evidence="14" key="1">
    <citation type="submission" date="2019-06" db="EMBL/GenBank/DDBJ databases">
        <title>Gordonia isolated from sludge of a wastewater treatment plant.</title>
        <authorList>
            <person name="Tamura T."/>
            <person name="Aoyama K."/>
            <person name="Kang Y."/>
            <person name="Saito S."/>
            <person name="Akiyama N."/>
            <person name="Yazawa K."/>
            <person name="Gonoi T."/>
            <person name="Mikami Y."/>
        </authorList>
    </citation>
    <scope>NUCLEOTIDE SEQUENCE [LARGE SCALE GENOMIC DNA]</scope>
    <source>
        <strain evidence="14">NBRC 107697</strain>
    </source>
</reference>
<gene>
    <name evidence="11" type="primary">cobT</name>
    <name evidence="13" type="ORF">nbrc107697_26330</name>
</gene>
<keyword evidence="7 11" id="KW-0328">Glycosyltransferase</keyword>
<comment type="similarity">
    <text evidence="3 11">Belongs to the CobT family.</text>
</comment>
<dbReference type="RefSeq" id="WP_161927992.1">
    <property type="nucleotide sequence ID" value="NZ_BJOU01000002.1"/>
</dbReference>
<comment type="catalytic activity">
    <reaction evidence="10 11">
        <text>5,6-dimethylbenzimidazole + nicotinate beta-D-ribonucleotide = alpha-ribazole 5'-phosphate + nicotinate + H(+)</text>
        <dbReference type="Rhea" id="RHEA:11196"/>
        <dbReference type="ChEBI" id="CHEBI:15378"/>
        <dbReference type="ChEBI" id="CHEBI:15890"/>
        <dbReference type="ChEBI" id="CHEBI:32544"/>
        <dbReference type="ChEBI" id="CHEBI:57502"/>
        <dbReference type="ChEBI" id="CHEBI:57918"/>
        <dbReference type="EC" id="2.4.2.21"/>
    </reaction>
</comment>
<evidence type="ECO:0000256" key="2">
    <source>
        <dbReference type="ARBA" id="ARBA00005049"/>
    </source>
</evidence>
<dbReference type="Proteomes" id="UP000444980">
    <property type="component" value="Unassembled WGS sequence"/>
</dbReference>
<dbReference type="InterPro" id="IPR003200">
    <property type="entry name" value="Nict_dMeBzImd_PRibTrfase"/>
</dbReference>
<dbReference type="Gene3D" id="1.10.1610.10">
    <property type="match status" value="1"/>
</dbReference>
<evidence type="ECO:0000256" key="5">
    <source>
        <dbReference type="ARBA" id="ARBA00015486"/>
    </source>
</evidence>
<dbReference type="GO" id="GO:0000166">
    <property type="term" value="F:nucleotide binding"/>
    <property type="evidence" value="ECO:0007669"/>
    <property type="project" value="InterPro"/>
</dbReference>
<dbReference type="SUPFAM" id="SSF52733">
    <property type="entry name" value="Nicotinate mononucleotide:5,6-dimethylbenzimidazole phosphoribosyltransferase (CobT)"/>
    <property type="match status" value="1"/>
</dbReference>
<protein>
    <recommendedName>
        <fullName evidence="5 11">Nicotinate-nucleotide--dimethylbenzimidazole phosphoribosyltransferase</fullName>
        <shortName evidence="11">NN:DBI PRT</shortName>
        <ecNumber evidence="4 11">2.4.2.21</ecNumber>
    </recommendedName>
    <alternativeName>
        <fullName evidence="9 11">N(1)-alpha-phosphoribosyltransferase</fullName>
    </alternativeName>
</protein>
<dbReference type="EMBL" id="BJOU01000002">
    <property type="protein sequence ID" value="GED98594.1"/>
    <property type="molecule type" value="Genomic_DNA"/>
</dbReference>
<dbReference type="Gene3D" id="3.40.50.10210">
    <property type="match status" value="1"/>
</dbReference>
<dbReference type="InterPro" id="IPR023195">
    <property type="entry name" value="Nict_dMeBzImd_PRibTrfase_N"/>
</dbReference>
<evidence type="ECO:0000256" key="9">
    <source>
        <dbReference type="ARBA" id="ARBA00030686"/>
    </source>
</evidence>
<dbReference type="UniPathway" id="UPA00148">
    <property type="reaction ID" value="UER00236"/>
</dbReference>
<dbReference type="Gene3D" id="3.40.50.300">
    <property type="entry name" value="P-loop containing nucleotide triphosphate hydrolases"/>
    <property type="match status" value="1"/>
</dbReference>
<evidence type="ECO:0000313" key="13">
    <source>
        <dbReference type="EMBL" id="GED98594.1"/>
    </source>
</evidence>
<evidence type="ECO:0000256" key="11">
    <source>
        <dbReference type="HAMAP-Rule" id="MF_00230"/>
    </source>
</evidence>
<dbReference type="HAMAP" id="MF_00230">
    <property type="entry name" value="CobT"/>
    <property type="match status" value="1"/>
</dbReference>
<evidence type="ECO:0000256" key="7">
    <source>
        <dbReference type="ARBA" id="ARBA00022676"/>
    </source>
</evidence>
<keyword evidence="14" id="KW-1185">Reference proteome</keyword>
<dbReference type="PANTHER" id="PTHR43463:SF1">
    <property type="entry name" value="NICOTINATE-NUCLEOTIDE--DIMETHYLBENZIMIDAZOLE PHOSPHORIBOSYLTRANSFERASE"/>
    <property type="match status" value="1"/>
</dbReference>
<evidence type="ECO:0000256" key="4">
    <source>
        <dbReference type="ARBA" id="ARBA00011991"/>
    </source>
</evidence>
<evidence type="ECO:0000256" key="10">
    <source>
        <dbReference type="ARBA" id="ARBA00047340"/>
    </source>
</evidence>
<dbReference type="EC" id="2.4.2.21" evidence="4 11"/>
<evidence type="ECO:0000256" key="1">
    <source>
        <dbReference type="ARBA" id="ARBA00002197"/>
    </source>
</evidence>
<accession>A0A7I9UZI3</accession>
<dbReference type="GO" id="GO:0008939">
    <property type="term" value="F:nicotinate-nucleotide-dimethylbenzimidazole phosphoribosyltransferase activity"/>
    <property type="evidence" value="ECO:0007669"/>
    <property type="project" value="UniProtKB-UniRule"/>
</dbReference>
<evidence type="ECO:0000256" key="3">
    <source>
        <dbReference type="ARBA" id="ARBA00007110"/>
    </source>
</evidence>
<evidence type="ECO:0000256" key="6">
    <source>
        <dbReference type="ARBA" id="ARBA00022573"/>
    </source>
</evidence>
<dbReference type="NCBIfam" id="NF000996">
    <property type="entry name" value="PRK00105.1"/>
    <property type="match status" value="1"/>
</dbReference>
<dbReference type="GO" id="GO:0009236">
    <property type="term" value="P:cobalamin biosynthetic process"/>
    <property type="evidence" value="ECO:0007669"/>
    <property type="project" value="UniProtKB-UniRule"/>
</dbReference>
<dbReference type="CDD" id="cd02439">
    <property type="entry name" value="DMB-PRT_CobT"/>
    <property type="match status" value="1"/>
</dbReference>
<dbReference type="PANTHER" id="PTHR43463">
    <property type="entry name" value="NICOTINATE-NUCLEOTIDE--DIMETHYLBENZIMIDAZOLE PHOSPHORIBOSYLTRANSFERASE"/>
    <property type="match status" value="1"/>
</dbReference>
<dbReference type="InterPro" id="IPR027417">
    <property type="entry name" value="P-loop_NTPase"/>
</dbReference>
<comment type="caution">
    <text evidence="13">The sequence shown here is derived from an EMBL/GenBank/DDBJ whole genome shotgun (WGS) entry which is preliminary data.</text>
</comment>
<feature type="region of interest" description="Disordered" evidence="12">
    <location>
        <begin position="187"/>
        <end position="216"/>
    </location>
</feature>
<keyword evidence="8 11" id="KW-0808">Transferase</keyword>
<comment type="pathway">
    <text evidence="2 11">Nucleoside biosynthesis; alpha-ribazole biosynthesis; alpha-ribazole from 5,6-dimethylbenzimidazole: step 1/2.</text>
</comment>
<evidence type="ECO:0000313" key="14">
    <source>
        <dbReference type="Proteomes" id="UP000444980"/>
    </source>
</evidence>
<dbReference type="InterPro" id="IPR036087">
    <property type="entry name" value="Nict_dMeBzImd_PRibTrfase_sf"/>
</dbReference>
<dbReference type="InterPro" id="IPR017846">
    <property type="entry name" value="Nict_dMeBzImd_PRibTrfase_bact"/>
</dbReference>
<dbReference type="InterPro" id="IPR003203">
    <property type="entry name" value="CobU/CobP"/>
</dbReference>
<dbReference type="CDD" id="cd00544">
    <property type="entry name" value="CobU"/>
    <property type="match status" value="1"/>
</dbReference>
<comment type="function">
    <text evidence="1 11">Catalyzes the synthesis of alpha-ribazole-5'-phosphate from nicotinate mononucleotide (NAMN) and 5,6-dimethylbenzimidazole (DMB).</text>
</comment>
<dbReference type="Pfam" id="PF02277">
    <property type="entry name" value="DBI_PRT"/>
    <property type="match status" value="1"/>
</dbReference>
<sequence length="568" mass="58320">MRTLVLGGVRSGKSEHAESLLADQSAVRYLATGPTLSADADWSRRVADHRQRRSARYETVETVDVAAALRAQPDVAALVDDLGNWVAAHADFDEAADAGEQVRRLDEALTELAAALRAHRADVVVVSPEVGLAVVPHTHAGRLFQDLMGRANRTIADAADDTVLLVAGRALPLAGRPVGTRTPVAAIPEPTAVPDPPTPATTAPVPSTESTAPDDPTDAEVFALITPPDPQVAEAARDRHKRLTKPPGSLGRLEELGVWVASCQGVCPPRPITAPTVVVFAGDHGVAAPDSDGGSVSAFPQAVTGQMVANFLAGGAALNVMARRAGAAVRVEDIAVAADTSPAVSRHKVCRGSTDLRVADAITLGQARQAMAAGRAIADELVDSGVDLLIAGDMGIGNTTPAAVLIGLLTHEEPVTVVGRGTGIDDAGWIRKTAAIRDGMWRGRRVADDPLSLLAAVGGADFAAMAGFLAQAALRRTPVILDGLVVTAAALVADDLAPGSVDWWQAGHVSAEPAHAIALRRLGLTPLLDLGMRLGEASGAVAALPLVAAATDILGSMATFDEAGVSDG</sequence>
<dbReference type="NCBIfam" id="TIGR03160">
    <property type="entry name" value="cobT_DBIPRT"/>
    <property type="match status" value="1"/>
</dbReference>
<dbReference type="UniPathway" id="UPA00061">
    <property type="reaction ID" value="UER00516"/>
</dbReference>
<organism evidence="13 14">
    <name type="scientific">Gordonia crocea</name>
    <dbReference type="NCBI Taxonomy" id="589162"/>
    <lineage>
        <taxon>Bacteria</taxon>
        <taxon>Bacillati</taxon>
        <taxon>Actinomycetota</taxon>
        <taxon>Actinomycetes</taxon>
        <taxon>Mycobacteriales</taxon>
        <taxon>Gordoniaceae</taxon>
        <taxon>Gordonia</taxon>
    </lineage>
</organism>
<evidence type="ECO:0000256" key="8">
    <source>
        <dbReference type="ARBA" id="ARBA00022679"/>
    </source>
</evidence>
<feature type="active site" description="Proton acceptor" evidence="11">
    <location>
        <position position="536"/>
    </location>
</feature>
<name>A0A7I9UZI3_9ACTN</name>
<dbReference type="GO" id="GO:0043752">
    <property type="term" value="F:adenosylcobinamide kinase activity"/>
    <property type="evidence" value="ECO:0007669"/>
    <property type="project" value="InterPro"/>
</dbReference>
<dbReference type="AlphaFoldDB" id="A0A7I9UZI3"/>
<keyword evidence="6 11" id="KW-0169">Cobalamin biosynthesis</keyword>
<feature type="compositionally biased region" description="Low complexity" evidence="12">
    <location>
        <begin position="200"/>
        <end position="213"/>
    </location>
</feature>
<dbReference type="OrthoDB" id="9781491at2"/>
<proteinExistence type="inferred from homology"/>
<dbReference type="SUPFAM" id="SSF52540">
    <property type="entry name" value="P-loop containing nucleoside triphosphate hydrolases"/>
    <property type="match status" value="1"/>
</dbReference>
<evidence type="ECO:0000256" key="12">
    <source>
        <dbReference type="SAM" id="MobiDB-lite"/>
    </source>
</evidence>